<dbReference type="Proteomes" id="UP001054252">
    <property type="component" value="Unassembled WGS sequence"/>
</dbReference>
<dbReference type="AlphaFoldDB" id="A0AAV5M450"/>
<keyword evidence="2 6" id="KW-0479">Metal-binding</keyword>
<dbReference type="Pfam" id="PF01432">
    <property type="entry name" value="Peptidase_M3"/>
    <property type="match status" value="1"/>
</dbReference>
<keyword evidence="4 6" id="KW-0862">Zinc</keyword>
<evidence type="ECO:0000256" key="2">
    <source>
        <dbReference type="ARBA" id="ARBA00022723"/>
    </source>
</evidence>
<feature type="compositionally biased region" description="Polar residues" evidence="7">
    <location>
        <begin position="22"/>
        <end position="38"/>
    </location>
</feature>
<comment type="caution">
    <text evidence="9">The sequence shown here is derived from an EMBL/GenBank/DDBJ whole genome shotgun (WGS) entry which is preliminary data.</text>
</comment>
<organism evidence="9 10">
    <name type="scientific">Rubroshorea leprosula</name>
    <dbReference type="NCBI Taxonomy" id="152421"/>
    <lineage>
        <taxon>Eukaryota</taxon>
        <taxon>Viridiplantae</taxon>
        <taxon>Streptophyta</taxon>
        <taxon>Embryophyta</taxon>
        <taxon>Tracheophyta</taxon>
        <taxon>Spermatophyta</taxon>
        <taxon>Magnoliopsida</taxon>
        <taxon>eudicotyledons</taxon>
        <taxon>Gunneridae</taxon>
        <taxon>Pentapetalae</taxon>
        <taxon>rosids</taxon>
        <taxon>malvids</taxon>
        <taxon>Malvales</taxon>
        <taxon>Dipterocarpaceae</taxon>
        <taxon>Rubroshorea</taxon>
    </lineage>
</organism>
<evidence type="ECO:0000313" key="10">
    <source>
        <dbReference type="Proteomes" id="UP001054252"/>
    </source>
</evidence>
<evidence type="ECO:0000259" key="8">
    <source>
        <dbReference type="Pfam" id="PF01432"/>
    </source>
</evidence>
<evidence type="ECO:0000256" key="3">
    <source>
        <dbReference type="ARBA" id="ARBA00022801"/>
    </source>
</evidence>
<keyword evidence="5 6" id="KW-0482">Metalloprotease</keyword>
<keyword evidence="1 6" id="KW-0645">Protease</keyword>
<dbReference type="PANTHER" id="PTHR31170:SF17">
    <property type="match status" value="1"/>
</dbReference>
<evidence type="ECO:0000256" key="5">
    <source>
        <dbReference type="ARBA" id="ARBA00023049"/>
    </source>
</evidence>
<sequence>MDDHRIEISSNEEEGNREHASGTPSIMENEAGDSTSSKDSIFRIPGLFKIRNEEAYKPYKFSIGPWHVGKTQMLRSGQKLKESLLEKLINRFPDPAAKRSELKNTIKKERDKARDCYEGGCVDVEGKDINVAEEEFEEILLLDGCFIIELFRKHDELFSKDVEQVSIQETGFPDLLTGMIHVIYHDLLLLDNQIPWFVLELLFNETNEHLPRRNSTLVGLAGKFFRHVSSYEPQELQRLLSGHNSGIIHLVDFLWRFWNVSSEKGRIDFEFLDYGTLIPSVTRLKEVGVKFQKAESRNILNVKFKNGVLEIPPLTITPSTETIFRNLIIFEQCSLLCTPRVTSYAILLDCLVDTSDDVHLMNREGILENTLNPEETANFLNRVRDNALTQELFYARLRKDVNEYCEKSWPRWRASLIHNYFTKPWAIVSTWDLNCMGKFMAQILQEELRPYFSLPKIMDGLFNLANTFFGIVIEPADGLAPVWNKDVTEKKGGAWMDEVVSQSRVLSRNGSAVRLPIAHMVETVLHEFGHALQHMLTKQDEGLVSGIWGIEWDAVE</sequence>
<keyword evidence="10" id="KW-1185">Reference proteome</keyword>
<evidence type="ECO:0000256" key="7">
    <source>
        <dbReference type="SAM" id="MobiDB-lite"/>
    </source>
</evidence>
<reference evidence="9 10" key="1">
    <citation type="journal article" date="2021" name="Commun. Biol.">
        <title>The genome of Shorea leprosula (Dipterocarpaceae) highlights the ecological relevance of drought in aseasonal tropical rainforests.</title>
        <authorList>
            <person name="Ng K.K.S."/>
            <person name="Kobayashi M.J."/>
            <person name="Fawcett J.A."/>
            <person name="Hatakeyama M."/>
            <person name="Paape T."/>
            <person name="Ng C.H."/>
            <person name="Ang C.C."/>
            <person name="Tnah L.H."/>
            <person name="Lee C.T."/>
            <person name="Nishiyama T."/>
            <person name="Sese J."/>
            <person name="O'Brien M.J."/>
            <person name="Copetti D."/>
            <person name="Mohd Noor M.I."/>
            <person name="Ong R.C."/>
            <person name="Putra M."/>
            <person name="Sireger I.Z."/>
            <person name="Indrioko S."/>
            <person name="Kosugi Y."/>
            <person name="Izuno A."/>
            <person name="Isagi Y."/>
            <person name="Lee S.L."/>
            <person name="Shimizu K.K."/>
        </authorList>
    </citation>
    <scope>NUCLEOTIDE SEQUENCE [LARGE SCALE GENOMIC DNA]</scope>
    <source>
        <strain evidence="9">214</strain>
    </source>
</reference>
<gene>
    <name evidence="9" type="ORF">SLEP1_g51435</name>
</gene>
<comment type="similarity">
    <text evidence="6">Belongs to the peptidase M3 family.</text>
</comment>
<dbReference type="GO" id="GO:0046872">
    <property type="term" value="F:metal ion binding"/>
    <property type="evidence" value="ECO:0007669"/>
    <property type="project" value="UniProtKB-UniRule"/>
</dbReference>
<dbReference type="Pfam" id="PF03140">
    <property type="entry name" value="DUF247"/>
    <property type="match status" value="1"/>
</dbReference>
<keyword evidence="3 6" id="KW-0378">Hydrolase</keyword>
<dbReference type="PANTHER" id="PTHR31170">
    <property type="entry name" value="BNAC04G53230D PROTEIN"/>
    <property type="match status" value="1"/>
</dbReference>
<dbReference type="GO" id="GO:0006508">
    <property type="term" value="P:proteolysis"/>
    <property type="evidence" value="ECO:0007669"/>
    <property type="project" value="UniProtKB-KW"/>
</dbReference>
<evidence type="ECO:0000313" key="9">
    <source>
        <dbReference type="EMBL" id="GKV44237.1"/>
    </source>
</evidence>
<dbReference type="EMBL" id="BPVZ01000178">
    <property type="protein sequence ID" value="GKV44237.1"/>
    <property type="molecule type" value="Genomic_DNA"/>
</dbReference>
<feature type="domain" description="Peptidase M3A/M3B catalytic" evidence="8">
    <location>
        <begin position="489"/>
        <end position="556"/>
    </location>
</feature>
<dbReference type="InterPro" id="IPR004158">
    <property type="entry name" value="DUF247_pln"/>
</dbReference>
<evidence type="ECO:0000256" key="4">
    <source>
        <dbReference type="ARBA" id="ARBA00022833"/>
    </source>
</evidence>
<comment type="cofactor">
    <cofactor evidence="6">
        <name>Zn(2+)</name>
        <dbReference type="ChEBI" id="CHEBI:29105"/>
    </cofactor>
    <text evidence="6">Binds 1 zinc ion.</text>
</comment>
<dbReference type="InterPro" id="IPR001567">
    <property type="entry name" value="Pept_M3A_M3B_dom"/>
</dbReference>
<feature type="region of interest" description="Disordered" evidence="7">
    <location>
        <begin position="1"/>
        <end position="38"/>
    </location>
</feature>
<dbReference type="SUPFAM" id="SSF55486">
    <property type="entry name" value="Metalloproteases ('zincins'), catalytic domain"/>
    <property type="match status" value="1"/>
</dbReference>
<evidence type="ECO:0000256" key="1">
    <source>
        <dbReference type="ARBA" id="ARBA00022670"/>
    </source>
</evidence>
<dbReference type="Gene3D" id="1.10.1370.40">
    <property type="match status" value="2"/>
</dbReference>
<accession>A0AAV5M450</accession>
<proteinExistence type="inferred from homology"/>
<name>A0AAV5M450_9ROSI</name>
<protein>
    <recommendedName>
        <fullName evidence="8">Peptidase M3A/M3B catalytic domain-containing protein</fullName>
    </recommendedName>
</protein>
<dbReference type="GO" id="GO:0004222">
    <property type="term" value="F:metalloendopeptidase activity"/>
    <property type="evidence" value="ECO:0007669"/>
    <property type="project" value="InterPro"/>
</dbReference>
<evidence type="ECO:0000256" key="6">
    <source>
        <dbReference type="RuleBase" id="RU003435"/>
    </source>
</evidence>